<dbReference type="Pfam" id="PF00196">
    <property type="entry name" value="GerE"/>
    <property type="match status" value="1"/>
</dbReference>
<feature type="modified residue" description="4-aspartylphosphate" evidence="3">
    <location>
        <position position="67"/>
    </location>
</feature>
<dbReference type="InterPro" id="IPR051015">
    <property type="entry name" value="EvgA-like"/>
</dbReference>
<dbReference type="InterPro" id="IPR058245">
    <property type="entry name" value="NreC/VraR/RcsB-like_REC"/>
</dbReference>
<dbReference type="InterPro" id="IPR001789">
    <property type="entry name" value="Sig_transdc_resp-reg_receiver"/>
</dbReference>
<dbReference type="SMART" id="SM00421">
    <property type="entry name" value="HTH_LUXR"/>
    <property type="match status" value="1"/>
</dbReference>
<evidence type="ECO:0000256" key="2">
    <source>
        <dbReference type="ARBA" id="ARBA00023125"/>
    </source>
</evidence>
<dbReference type="SMART" id="SM00448">
    <property type="entry name" value="REC"/>
    <property type="match status" value="1"/>
</dbReference>
<dbReference type="InterPro" id="IPR000792">
    <property type="entry name" value="Tscrpt_reg_LuxR_C"/>
</dbReference>
<dbReference type="CDD" id="cd17535">
    <property type="entry name" value="REC_NarL-like"/>
    <property type="match status" value="1"/>
</dbReference>
<dbReference type="SUPFAM" id="SSF46894">
    <property type="entry name" value="C-terminal effector domain of the bipartite response regulators"/>
    <property type="match status" value="1"/>
</dbReference>
<dbReference type="PANTHER" id="PTHR45566:SF2">
    <property type="entry name" value="NARL SUBFAMILY"/>
    <property type="match status" value="1"/>
</dbReference>
<dbReference type="PROSITE" id="PS00622">
    <property type="entry name" value="HTH_LUXR_1"/>
    <property type="match status" value="1"/>
</dbReference>
<dbReference type="InterPro" id="IPR011006">
    <property type="entry name" value="CheY-like_superfamily"/>
</dbReference>
<dbReference type="AlphaFoldDB" id="A0A1M7JT36"/>
<evidence type="ECO:0000313" key="7">
    <source>
        <dbReference type="Proteomes" id="UP000183974"/>
    </source>
</evidence>
<dbReference type="PANTHER" id="PTHR45566">
    <property type="entry name" value="HTH-TYPE TRANSCRIPTIONAL REGULATOR YHJB-RELATED"/>
    <property type="match status" value="1"/>
</dbReference>
<dbReference type="STRING" id="337701.SAMN05444398_12213"/>
<reference evidence="6 7" key="1">
    <citation type="submission" date="2016-11" db="EMBL/GenBank/DDBJ databases">
        <authorList>
            <person name="Jaros S."/>
            <person name="Januszkiewicz K."/>
            <person name="Wedrychowicz H."/>
        </authorList>
    </citation>
    <scope>NUCLEOTIDE SEQUENCE [LARGE SCALE GENOMIC DNA]</scope>
    <source>
        <strain evidence="6 7">DSM 29589</strain>
    </source>
</reference>
<organism evidence="6 7">
    <name type="scientific">Roseovarius pacificus</name>
    <dbReference type="NCBI Taxonomy" id="337701"/>
    <lineage>
        <taxon>Bacteria</taxon>
        <taxon>Pseudomonadati</taxon>
        <taxon>Pseudomonadota</taxon>
        <taxon>Alphaproteobacteria</taxon>
        <taxon>Rhodobacterales</taxon>
        <taxon>Roseobacteraceae</taxon>
        <taxon>Roseovarius</taxon>
    </lineage>
</organism>
<dbReference type="Proteomes" id="UP000183974">
    <property type="component" value="Unassembled WGS sequence"/>
</dbReference>
<keyword evidence="7" id="KW-1185">Reference proteome</keyword>
<evidence type="ECO:0000259" key="4">
    <source>
        <dbReference type="PROSITE" id="PS50043"/>
    </source>
</evidence>
<dbReference type="InterPro" id="IPR016032">
    <property type="entry name" value="Sig_transdc_resp-reg_C-effctor"/>
</dbReference>
<evidence type="ECO:0000259" key="5">
    <source>
        <dbReference type="PROSITE" id="PS50110"/>
    </source>
</evidence>
<dbReference type="GO" id="GO:0000160">
    <property type="term" value="P:phosphorelay signal transduction system"/>
    <property type="evidence" value="ECO:0007669"/>
    <property type="project" value="InterPro"/>
</dbReference>
<keyword evidence="1 3" id="KW-0597">Phosphoprotein</keyword>
<dbReference type="SUPFAM" id="SSF52172">
    <property type="entry name" value="CheY-like"/>
    <property type="match status" value="1"/>
</dbReference>
<dbReference type="Pfam" id="PF00072">
    <property type="entry name" value="Response_reg"/>
    <property type="match status" value="1"/>
</dbReference>
<proteinExistence type="predicted"/>
<dbReference type="EMBL" id="FRBR01000022">
    <property type="protein sequence ID" value="SHM56081.1"/>
    <property type="molecule type" value="Genomic_DNA"/>
</dbReference>
<keyword evidence="2" id="KW-0238">DNA-binding</keyword>
<dbReference type="GO" id="GO:0006355">
    <property type="term" value="P:regulation of DNA-templated transcription"/>
    <property type="evidence" value="ECO:0007669"/>
    <property type="project" value="InterPro"/>
</dbReference>
<dbReference type="PROSITE" id="PS50110">
    <property type="entry name" value="RESPONSE_REGULATORY"/>
    <property type="match status" value="1"/>
</dbReference>
<evidence type="ECO:0000256" key="1">
    <source>
        <dbReference type="ARBA" id="ARBA00022553"/>
    </source>
</evidence>
<sequence>MTTAQPSGSLQPEIIRVLIADDHALVLEMFEHFFSNQPDFEVTTAPDLDAALSIMDSNGPFDLVLVDLNMPGMNGTAGLGQAMEKNEGRPTGLLTSDPSAQVISEILQMGSSGVILKTASLKDLANEIRFMANGGRYVPVELIDQQKLKSRGTTKSPLSDREMDVLGLLTEGRQNREIAEALSLAEATVKMHVKSICTKLGASNRTQAVIVARDMNYI</sequence>
<dbReference type="GO" id="GO:0003677">
    <property type="term" value="F:DNA binding"/>
    <property type="evidence" value="ECO:0007669"/>
    <property type="project" value="UniProtKB-KW"/>
</dbReference>
<gene>
    <name evidence="6" type="ORF">SAMN05444398_12213</name>
</gene>
<protein>
    <submittedName>
        <fullName evidence="6">Two component transcriptional regulator, LuxR family</fullName>
    </submittedName>
</protein>
<feature type="domain" description="HTH luxR-type" evidence="4">
    <location>
        <begin position="151"/>
        <end position="216"/>
    </location>
</feature>
<name>A0A1M7JT36_9RHOB</name>
<dbReference type="RefSeq" id="WP_229709611.1">
    <property type="nucleotide sequence ID" value="NZ_BMLR01000021.1"/>
</dbReference>
<dbReference type="Gene3D" id="3.40.50.2300">
    <property type="match status" value="1"/>
</dbReference>
<accession>A0A1M7JT36</accession>
<dbReference type="CDD" id="cd06170">
    <property type="entry name" value="LuxR_C_like"/>
    <property type="match status" value="1"/>
</dbReference>
<dbReference type="PROSITE" id="PS50043">
    <property type="entry name" value="HTH_LUXR_2"/>
    <property type="match status" value="1"/>
</dbReference>
<feature type="domain" description="Response regulatory" evidence="5">
    <location>
        <begin position="16"/>
        <end position="132"/>
    </location>
</feature>
<evidence type="ECO:0000256" key="3">
    <source>
        <dbReference type="PROSITE-ProRule" id="PRU00169"/>
    </source>
</evidence>
<evidence type="ECO:0000313" key="6">
    <source>
        <dbReference type="EMBL" id="SHM56081.1"/>
    </source>
</evidence>
<dbReference type="PRINTS" id="PR00038">
    <property type="entry name" value="HTHLUXR"/>
</dbReference>